<evidence type="ECO:0000256" key="1">
    <source>
        <dbReference type="SAM" id="MobiDB-lite"/>
    </source>
</evidence>
<reference evidence="2" key="1">
    <citation type="submission" date="2021-06" db="EMBL/GenBank/DDBJ databases">
        <title>Comparative genomics, transcriptomics and evolutionary studies reveal genomic signatures of adaptation to plant cell wall in hemibiotrophic fungi.</title>
        <authorList>
            <consortium name="DOE Joint Genome Institute"/>
            <person name="Baroncelli R."/>
            <person name="Diaz J.F."/>
            <person name="Benocci T."/>
            <person name="Peng M."/>
            <person name="Battaglia E."/>
            <person name="Haridas S."/>
            <person name="Andreopoulos W."/>
            <person name="Labutti K."/>
            <person name="Pangilinan J."/>
            <person name="Floch G.L."/>
            <person name="Makela M.R."/>
            <person name="Henrissat B."/>
            <person name="Grigoriev I.V."/>
            <person name="Crouch J.A."/>
            <person name="De Vries R.P."/>
            <person name="Sukno S.A."/>
            <person name="Thon M.R."/>
        </authorList>
    </citation>
    <scope>NUCLEOTIDE SEQUENCE</scope>
    <source>
        <strain evidence="2">MAFF235873</strain>
    </source>
</reference>
<dbReference type="Proteomes" id="UP001232148">
    <property type="component" value="Unassembled WGS sequence"/>
</dbReference>
<dbReference type="AlphaFoldDB" id="A0AAD9LXT1"/>
<feature type="compositionally biased region" description="Polar residues" evidence="1">
    <location>
        <begin position="46"/>
        <end position="55"/>
    </location>
</feature>
<evidence type="ECO:0000313" key="2">
    <source>
        <dbReference type="EMBL" id="KAK2022063.1"/>
    </source>
</evidence>
<feature type="compositionally biased region" description="Basic and acidic residues" evidence="1">
    <location>
        <begin position="105"/>
        <end position="114"/>
    </location>
</feature>
<evidence type="ECO:0000313" key="3">
    <source>
        <dbReference type="Proteomes" id="UP001232148"/>
    </source>
</evidence>
<keyword evidence="3" id="KW-1185">Reference proteome</keyword>
<feature type="compositionally biased region" description="Basic residues" evidence="1">
    <location>
        <begin position="115"/>
        <end position="135"/>
    </location>
</feature>
<sequence>MSNRPGENDNVKFLSLSALVLMAKEANQLNDETVENWGDAADNHSEATSVATSTRYHAEIAHNGNKSSKEKQLPKPSATEAIRKSQRLTERGSMASAVSLRRSKRLAEREEQAKNYKKTSKGRKSRYRKRTAWKI</sequence>
<accession>A0AAD9LXT1</accession>
<dbReference type="EMBL" id="MU843063">
    <property type="protein sequence ID" value="KAK2022063.1"/>
    <property type="molecule type" value="Genomic_DNA"/>
</dbReference>
<organism evidence="2 3">
    <name type="scientific">Colletotrichum zoysiae</name>
    <dbReference type="NCBI Taxonomy" id="1216348"/>
    <lineage>
        <taxon>Eukaryota</taxon>
        <taxon>Fungi</taxon>
        <taxon>Dikarya</taxon>
        <taxon>Ascomycota</taxon>
        <taxon>Pezizomycotina</taxon>
        <taxon>Sordariomycetes</taxon>
        <taxon>Hypocreomycetidae</taxon>
        <taxon>Glomerellales</taxon>
        <taxon>Glomerellaceae</taxon>
        <taxon>Colletotrichum</taxon>
        <taxon>Colletotrichum graminicola species complex</taxon>
    </lineage>
</organism>
<comment type="caution">
    <text evidence="2">The sequence shown here is derived from an EMBL/GenBank/DDBJ whole genome shotgun (WGS) entry which is preliminary data.</text>
</comment>
<feature type="region of interest" description="Disordered" evidence="1">
    <location>
        <begin position="37"/>
        <end position="135"/>
    </location>
</feature>
<gene>
    <name evidence="2" type="ORF">LX32DRAFT_645850</name>
</gene>
<feature type="compositionally biased region" description="Basic and acidic residues" evidence="1">
    <location>
        <begin position="81"/>
        <end position="90"/>
    </location>
</feature>
<protein>
    <submittedName>
        <fullName evidence="2">Uncharacterized protein</fullName>
    </submittedName>
</protein>
<name>A0AAD9LXT1_9PEZI</name>
<proteinExistence type="predicted"/>